<organism evidence="1 2">
    <name type="scientific">Xanthoceras sorbifolium</name>
    <dbReference type="NCBI Taxonomy" id="99658"/>
    <lineage>
        <taxon>Eukaryota</taxon>
        <taxon>Viridiplantae</taxon>
        <taxon>Streptophyta</taxon>
        <taxon>Embryophyta</taxon>
        <taxon>Tracheophyta</taxon>
        <taxon>Spermatophyta</taxon>
        <taxon>Magnoliopsida</taxon>
        <taxon>eudicotyledons</taxon>
        <taxon>Gunneridae</taxon>
        <taxon>Pentapetalae</taxon>
        <taxon>rosids</taxon>
        <taxon>malvids</taxon>
        <taxon>Sapindales</taxon>
        <taxon>Sapindaceae</taxon>
        <taxon>Xanthoceroideae</taxon>
        <taxon>Xanthoceras</taxon>
    </lineage>
</organism>
<name>A0ABQ8HQ70_9ROSI</name>
<dbReference type="EMBL" id="JAFEMO010000008">
    <property type="protein sequence ID" value="KAH7566438.1"/>
    <property type="molecule type" value="Genomic_DNA"/>
</dbReference>
<gene>
    <name evidence="1" type="ORF">JRO89_XS08G0160900</name>
</gene>
<evidence type="ECO:0000313" key="1">
    <source>
        <dbReference type="EMBL" id="KAH7566438.1"/>
    </source>
</evidence>
<proteinExistence type="predicted"/>
<reference evidence="1 2" key="1">
    <citation type="submission" date="2021-02" db="EMBL/GenBank/DDBJ databases">
        <title>Plant Genome Project.</title>
        <authorList>
            <person name="Zhang R.-G."/>
        </authorList>
    </citation>
    <scope>NUCLEOTIDE SEQUENCE [LARGE SCALE GENOMIC DNA]</scope>
    <source>
        <tissue evidence="1">Leaves</tissue>
    </source>
</reference>
<protein>
    <submittedName>
        <fullName evidence="1">Uncharacterized protein</fullName>
    </submittedName>
</protein>
<dbReference type="Proteomes" id="UP000827721">
    <property type="component" value="Unassembled WGS sequence"/>
</dbReference>
<keyword evidence="2" id="KW-1185">Reference proteome</keyword>
<accession>A0ABQ8HQ70</accession>
<comment type="caution">
    <text evidence="1">The sequence shown here is derived from an EMBL/GenBank/DDBJ whole genome shotgun (WGS) entry which is preliminary data.</text>
</comment>
<sequence>MLRGCDDVLRALGRALRGPSLGGATWRYLCVAAFVAFRQYLKSFEFHTDCDTSDTESSSNENEDLCHWSLSTHPIRVKKHINEIKIKYGPRVAS</sequence>
<evidence type="ECO:0000313" key="2">
    <source>
        <dbReference type="Proteomes" id="UP000827721"/>
    </source>
</evidence>